<proteinExistence type="predicted"/>
<dbReference type="AlphaFoldDB" id="A0A9N7UQA1"/>
<feature type="region of interest" description="Disordered" evidence="1">
    <location>
        <begin position="53"/>
        <end position="75"/>
    </location>
</feature>
<comment type="caution">
    <text evidence="2">The sequence shown here is derived from an EMBL/GenBank/DDBJ whole genome shotgun (WGS) entry which is preliminary data.</text>
</comment>
<accession>A0A9N7UQA1</accession>
<dbReference type="EMBL" id="CADEAL010001646">
    <property type="protein sequence ID" value="CAB1434282.1"/>
    <property type="molecule type" value="Genomic_DNA"/>
</dbReference>
<gene>
    <name evidence="2" type="ORF">PLEPLA_LOCUS22340</name>
</gene>
<sequence>MENGGMEWGEIYGTNPSRVLKTLASAAATSPSFSPSFSPLPCSPLFLPRLSNHSAETRSRASQSAASPKAESSHIKPEVFSCLLETENMDTTDTLWPSPATGRLY</sequence>
<organism evidence="2 3">
    <name type="scientific">Pleuronectes platessa</name>
    <name type="common">European plaice</name>
    <dbReference type="NCBI Taxonomy" id="8262"/>
    <lineage>
        <taxon>Eukaryota</taxon>
        <taxon>Metazoa</taxon>
        <taxon>Chordata</taxon>
        <taxon>Craniata</taxon>
        <taxon>Vertebrata</taxon>
        <taxon>Euteleostomi</taxon>
        <taxon>Actinopterygii</taxon>
        <taxon>Neopterygii</taxon>
        <taxon>Teleostei</taxon>
        <taxon>Neoteleostei</taxon>
        <taxon>Acanthomorphata</taxon>
        <taxon>Carangaria</taxon>
        <taxon>Pleuronectiformes</taxon>
        <taxon>Pleuronectoidei</taxon>
        <taxon>Pleuronectidae</taxon>
        <taxon>Pleuronectes</taxon>
    </lineage>
</organism>
<keyword evidence="3" id="KW-1185">Reference proteome</keyword>
<evidence type="ECO:0000313" key="3">
    <source>
        <dbReference type="Proteomes" id="UP001153269"/>
    </source>
</evidence>
<name>A0A9N7UQA1_PLEPL</name>
<evidence type="ECO:0000313" key="2">
    <source>
        <dbReference type="EMBL" id="CAB1434282.1"/>
    </source>
</evidence>
<evidence type="ECO:0000256" key="1">
    <source>
        <dbReference type="SAM" id="MobiDB-lite"/>
    </source>
</evidence>
<dbReference type="Proteomes" id="UP001153269">
    <property type="component" value="Unassembled WGS sequence"/>
</dbReference>
<reference evidence="2" key="1">
    <citation type="submission" date="2020-03" db="EMBL/GenBank/DDBJ databases">
        <authorList>
            <person name="Weist P."/>
        </authorList>
    </citation>
    <scope>NUCLEOTIDE SEQUENCE</scope>
</reference>
<protein>
    <submittedName>
        <fullName evidence="2">Uncharacterized protein</fullName>
    </submittedName>
</protein>